<evidence type="ECO:0000313" key="10">
    <source>
        <dbReference type="Proteomes" id="UP000187203"/>
    </source>
</evidence>
<dbReference type="Pfam" id="PF02892">
    <property type="entry name" value="zf-BED"/>
    <property type="match status" value="1"/>
</dbReference>
<keyword evidence="5" id="KW-0238">DNA-binding</keyword>
<keyword evidence="2" id="KW-0479">Metal-binding</keyword>
<reference evidence="10" key="1">
    <citation type="submission" date="2013-09" db="EMBL/GenBank/DDBJ databases">
        <title>Corchorus olitorius genome sequencing.</title>
        <authorList>
            <person name="Alam M."/>
            <person name="Haque M.S."/>
            <person name="Islam M.S."/>
            <person name="Emdad E.M."/>
            <person name="Islam M.M."/>
            <person name="Ahmed B."/>
            <person name="Halim A."/>
            <person name="Hossen Q.M.M."/>
            <person name="Hossain M.Z."/>
            <person name="Ahmed R."/>
            <person name="Khan M.M."/>
            <person name="Islam R."/>
            <person name="Rashid M.M."/>
            <person name="Khan S.A."/>
            <person name="Rahman M.S."/>
            <person name="Alam M."/>
            <person name="Yahiya A.S."/>
            <person name="Khan M.S."/>
            <person name="Azam M.S."/>
            <person name="Haque T."/>
            <person name="Lashkar M.Z.H."/>
            <person name="Akhand A.I."/>
            <person name="Morshed G."/>
            <person name="Roy S."/>
            <person name="Uddin K.S."/>
            <person name="Rabeya T."/>
            <person name="Hossain A.S."/>
            <person name="Chowdhury A."/>
            <person name="Snigdha A.R."/>
            <person name="Mortoza M.S."/>
            <person name="Matin S.A."/>
            <person name="Hoque S.M.E."/>
            <person name="Islam M.K."/>
            <person name="Roy D.K."/>
            <person name="Haider R."/>
            <person name="Moosa M.M."/>
            <person name="Elias S.M."/>
            <person name="Hasan A.M."/>
            <person name="Jahan S."/>
            <person name="Shafiuddin M."/>
            <person name="Mahmood N."/>
            <person name="Shommy N.S."/>
        </authorList>
    </citation>
    <scope>NUCLEOTIDE SEQUENCE [LARGE SCALE GENOMIC DNA]</scope>
    <source>
        <strain evidence="10">cv. O-4</strain>
    </source>
</reference>
<evidence type="ECO:0000256" key="4">
    <source>
        <dbReference type="ARBA" id="ARBA00022833"/>
    </source>
</evidence>
<keyword evidence="4" id="KW-0862">Zinc</keyword>
<feature type="domain" description="BED-type" evidence="7">
    <location>
        <begin position="15"/>
        <end position="46"/>
    </location>
</feature>
<protein>
    <submittedName>
        <fullName evidence="9">Zinc finger, BED-type</fullName>
    </submittedName>
</protein>
<comment type="caution">
    <text evidence="9">The sequence shown here is derived from an EMBL/GenBank/DDBJ whole genome shotgun (WGS) entry which is preliminary data.</text>
</comment>
<keyword evidence="6" id="KW-0539">Nucleus</keyword>
<dbReference type="OrthoDB" id="2692378at2759"/>
<name>A0A1R3HHZ6_9ROSI</name>
<dbReference type="InterPro" id="IPR008906">
    <property type="entry name" value="HATC_C_dom"/>
</dbReference>
<evidence type="ECO:0000259" key="7">
    <source>
        <dbReference type="Pfam" id="PF02892"/>
    </source>
</evidence>
<sequence>MEHVTTFEGDGGIIMAKCNYCPKTFKAHSKKNGTSSMKNHLENSCPKSPLVQEATKEQFEDYKKLLTPEKGSGSGGKEATMEEAVTSFDLLSDGNDESAMDMFWKHEMEFGKEENRSELDVYLKEDLEKEGGDFDVLDWWKMNSPRFFILSCVARDVLVVPVSSVASESAFSTDGRVLDVYRSCLIPKFVQALVCGQDWLRGSLDFNLCADMEEQSEFDQLT</sequence>
<feature type="domain" description="HAT C-terminal dimerisation" evidence="8">
    <location>
        <begin position="118"/>
        <end position="200"/>
    </location>
</feature>
<evidence type="ECO:0000256" key="5">
    <source>
        <dbReference type="ARBA" id="ARBA00023125"/>
    </source>
</evidence>
<dbReference type="InterPro" id="IPR003656">
    <property type="entry name" value="Znf_BED"/>
</dbReference>
<evidence type="ECO:0000259" key="8">
    <source>
        <dbReference type="Pfam" id="PF05699"/>
    </source>
</evidence>
<evidence type="ECO:0000256" key="3">
    <source>
        <dbReference type="ARBA" id="ARBA00022771"/>
    </source>
</evidence>
<dbReference type="EMBL" id="AWUE01020087">
    <property type="protein sequence ID" value="OMO69969.1"/>
    <property type="molecule type" value="Genomic_DNA"/>
</dbReference>
<dbReference type="GO" id="GO:0008270">
    <property type="term" value="F:zinc ion binding"/>
    <property type="evidence" value="ECO:0007669"/>
    <property type="project" value="UniProtKB-KW"/>
</dbReference>
<keyword evidence="10" id="KW-1185">Reference proteome</keyword>
<evidence type="ECO:0000256" key="2">
    <source>
        <dbReference type="ARBA" id="ARBA00022723"/>
    </source>
</evidence>
<organism evidence="9 10">
    <name type="scientific">Corchorus olitorius</name>
    <dbReference type="NCBI Taxonomy" id="93759"/>
    <lineage>
        <taxon>Eukaryota</taxon>
        <taxon>Viridiplantae</taxon>
        <taxon>Streptophyta</taxon>
        <taxon>Embryophyta</taxon>
        <taxon>Tracheophyta</taxon>
        <taxon>Spermatophyta</taxon>
        <taxon>Magnoliopsida</taxon>
        <taxon>eudicotyledons</taxon>
        <taxon>Gunneridae</taxon>
        <taxon>Pentapetalae</taxon>
        <taxon>rosids</taxon>
        <taxon>malvids</taxon>
        <taxon>Malvales</taxon>
        <taxon>Malvaceae</taxon>
        <taxon>Grewioideae</taxon>
        <taxon>Apeibeae</taxon>
        <taxon>Corchorus</taxon>
    </lineage>
</organism>
<dbReference type="AlphaFoldDB" id="A0A1R3HHZ6"/>
<dbReference type="SMART" id="SM00614">
    <property type="entry name" value="ZnF_BED"/>
    <property type="match status" value="1"/>
</dbReference>
<evidence type="ECO:0000313" key="9">
    <source>
        <dbReference type="EMBL" id="OMO69969.1"/>
    </source>
</evidence>
<keyword evidence="3" id="KW-0863">Zinc-finger</keyword>
<evidence type="ECO:0000256" key="1">
    <source>
        <dbReference type="ARBA" id="ARBA00004123"/>
    </source>
</evidence>
<accession>A0A1R3HHZ6</accession>
<dbReference type="GO" id="GO:0003677">
    <property type="term" value="F:DNA binding"/>
    <property type="evidence" value="ECO:0007669"/>
    <property type="project" value="UniProtKB-KW"/>
</dbReference>
<dbReference type="GO" id="GO:0046983">
    <property type="term" value="F:protein dimerization activity"/>
    <property type="evidence" value="ECO:0007669"/>
    <property type="project" value="InterPro"/>
</dbReference>
<dbReference type="STRING" id="93759.A0A1R3HHZ6"/>
<dbReference type="Pfam" id="PF05699">
    <property type="entry name" value="Dimer_Tnp_hAT"/>
    <property type="match status" value="1"/>
</dbReference>
<dbReference type="PANTHER" id="PTHR23272">
    <property type="entry name" value="BED FINGER-RELATED"/>
    <property type="match status" value="1"/>
</dbReference>
<proteinExistence type="predicted"/>
<dbReference type="GO" id="GO:0005634">
    <property type="term" value="C:nucleus"/>
    <property type="evidence" value="ECO:0007669"/>
    <property type="project" value="UniProtKB-SubCell"/>
</dbReference>
<dbReference type="InterPro" id="IPR012337">
    <property type="entry name" value="RNaseH-like_sf"/>
</dbReference>
<dbReference type="SUPFAM" id="SSF53098">
    <property type="entry name" value="Ribonuclease H-like"/>
    <property type="match status" value="1"/>
</dbReference>
<evidence type="ECO:0000256" key="6">
    <source>
        <dbReference type="ARBA" id="ARBA00023242"/>
    </source>
</evidence>
<dbReference type="Proteomes" id="UP000187203">
    <property type="component" value="Unassembled WGS sequence"/>
</dbReference>
<gene>
    <name evidence="9" type="ORF">COLO4_28836</name>
</gene>
<comment type="subcellular location">
    <subcellularLocation>
        <location evidence="1">Nucleus</location>
    </subcellularLocation>
</comment>
<dbReference type="PANTHER" id="PTHR23272:SF161">
    <property type="entry name" value="ZINC FINGER BED DOMAIN-CONTAINING PROTEIN RICESLEEPER 1-LIKE"/>
    <property type="match status" value="1"/>
</dbReference>